<dbReference type="GO" id="GO:0042626">
    <property type="term" value="F:ATPase-coupled transmembrane transporter activity"/>
    <property type="evidence" value="ECO:0007669"/>
    <property type="project" value="TreeGrafter"/>
</dbReference>
<organism evidence="4 5">
    <name type="scientific">Rhizopogon vinicolor AM-OR11-026</name>
    <dbReference type="NCBI Taxonomy" id="1314800"/>
    <lineage>
        <taxon>Eukaryota</taxon>
        <taxon>Fungi</taxon>
        <taxon>Dikarya</taxon>
        <taxon>Basidiomycota</taxon>
        <taxon>Agaricomycotina</taxon>
        <taxon>Agaricomycetes</taxon>
        <taxon>Agaricomycetidae</taxon>
        <taxon>Boletales</taxon>
        <taxon>Suillineae</taxon>
        <taxon>Rhizopogonaceae</taxon>
        <taxon>Rhizopogon</taxon>
    </lineage>
</organism>
<dbReference type="InterPro" id="IPR027417">
    <property type="entry name" value="P-loop_NTPase"/>
</dbReference>
<proteinExistence type="predicted"/>
<dbReference type="GO" id="GO:0005524">
    <property type="term" value="F:ATP binding"/>
    <property type="evidence" value="ECO:0007669"/>
    <property type="project" value="UniProtKB-KW"/>
</dbReference>
<evidence type="ECO:0008006" key="6">
    <source>
        <dbReference type="Google" id="ProtNLM"/>
    </source>
</evidence>
<accession>A0A1B7MXI9</accession>
<dbReference type="PANTHER" id="PTHR24223:SF415">
    <property type="entry name" value="FI20190P1"/>
    <property type="match status" value="1"/>
</dbReference>
<evidence type="ECO:0000256" key="2">
    <source>
        <dbReference type="ARBA" id="ARBA00022840"/>
    </source>
</evidence>
<dbReference type="InterPro" id="IPR050173">
    <property type="entry name" value="ABC_transporter_C-like"/>
</dbReference>
<dbReference type="AlphaFoldDB" id="A0A1B7MXI9"/>
<feature type="region of interest" description="Disordered" evidence="3">
    <location>
        <begin position="83"/>
        <end position="106"/>
    </location>
</feature>
<evidence type="ECO:0000256" key="3">
    <source>
        <dbReference type="SAM" id="MobiDB-lite"/>
    </source>
</evidence>
<reference evidence="4 5" key="1">
    <citation type="submission" date="2016-06" db="EMBL/GenBank/DDBJ databases">
        <title>Comparative genomics of the ectomycorrhizal sister species Rhizopogon vinicolor and Rhizopogon vesiculosus (Basidiomycota: Boletales) reveals a divergence of the mating type B locus.</title>
        <authorList>
            <consortium name="DOE Joint Genome Institute"/>
            <person name="Mujic A.B."/>
            <person name="Kuo A."/>
            <person name="Tritt A."/>
            <person name="Lipzen A."/>
            <person name="Chen C."/>
            <person name="Johnson J."/>
            <person name="Sharma A."/>
            <person name="Barry K."/>
            <person name="Grigoriev I.V."/>
            <person name="Spatafora J.W."/>
        </authorList>
    </citation>
    <scope>NUCLEOTIDE SEQUENCE [LARGE SCALE GENOMIC DNA]</scope>
    <source>
        <strain evidence="4 5">AM-OR11-026</strain>
    </source>
</reference>
<dbReference type="Gene3D" id="3.40.50.300">
    <property type="entry name" value="P-loop containing nucleotide triphosphate hydrolases"/>
    <property type="match status" value="1"/>
</dbReference>
<dbReference type="InParanoid" id="A0A1B7MXI9"/>
<protein>
    <recommendedName>
        <fullName evidence="6">ABC transporter domain-containing protein</fullName>
    </recommendedName>
</protein>
<evidence type="ECO:0000313" key="4">
    <source>
        <dbReference type="EMBL" id="OAX37323.1"/>
    </source>
</evidence>
<sequence length="234" mass="25664">MNHFIQEFKHKSKNFMTCSTTILKPIEEVHQDSKIDKGNIFIPQGATLFSGTLRDNLGPFNEHEGSECFDVLHHMQMISDSTYQSQHTSLSPSRASTPDDAASSAASMAVTDVDSKTTVTLDTPVSAGGTNFSQGQQQLIAMARTLLRRIDFDTDAKIEATIKEEFTESLLLTVVAHRLRMVIDYDRLIVLGKGEVHVTWWEVCALKGGGGVNSSSSSGLPECLIEHWGDTDGC</sequence>
<keyword evidence="2" id="KW-0067">ATP-binding</keyword>
<dbReference type="Proteomes" id="UP000092154">
    <property type="component" value="Unassembled WGS sequence"/>
</dbReference>
<keyword evidence="1" id="KW-0547">Nucleotide-binding</keyword>
<dbReference type="OrthoDB" id="2673058at2759"/>
<gene>
    <name evidence="4" type="ORF">K503DRAFT_822071</name>
</gene>
<feature type="compositionally biased region" description="Low complexity" evidence="3">
    <location>
        <begin position="91"/>
        <end position="106"/>
    </location>
</feature>
<dbReference type="SUPFAM" id="SSF52540">
    <property type="entry name" value="P-loop containing nucleoside triphosphate hydrolases"/>
    <property type="match status" value="1"/>
</dbReference>
<name>A0A1B7MXI9_9AGAM</name>
<dbReference type="PANTHER" id="PTHR24223">
    <property type="entry name" value="ATP-BINDING CASSETTE SUB-FAMILY C"/>
    <property type="match status" value="1"/>
</dbReference>
<keyword evidence="5" id="KW-1185">Reference proteome</keyword>
<dbReference type="STRING" id="1314800.A0A1B7MXI9"/>
<evidence type="ECO:0000256" key="1">
    <source>
        <dbReference type="ARBA" id="ARBA00022741"/>
    </source>
</evidence>
<dbReference type="GO" id="GO:0016020">
    <property type="term" value="C:membrane"/>
    <property type="evidence" value="ECO:0007669"/>
    <property type="project" value="TreeGrafter"/>
</dbReference>
<evidence type="ECO:0000313" key="5">
    <source>
        <dbReference type="Proteomes" id="UP000092154"/>
    </source>
</evidence>
<dbReference type="EMBL" id="KV448359">
    <property type="protein sequence ID" value="OAX37323.1"/>
    <property type="molecule type" value="Genomic_DNA"/>
</dbReference>